<evidence type="ECO:0000313" key="1">
    <source>
        <dbReference type="EMBL" id="MCE3217195.1"/>
    </source>
</evidence>
<evidence type="ECO:0000313" key="2">
    <source>
        <dbReference type="Proteomes" id="UP000823775"/>
    </source>
</evidence>
<comment type="caution">
    <text evidence="1">The sequence shown here is derived from an EMBL/GenBank/DDBJ whole genome shotgun (WGS) entry which is preliminary data.</text>
</comment>
<proteinExistence type="predicted"/>
<sequence length="136" mass="15713">VEASETLVKFVPSSLPRPAAQLQLASLYRHFVVVMPDHQHLTMSTSRKRTKRKASITDATTPSVVFDEEKRIDQLRFRLNKMKNYYFSVRRNGLSLQKLDLRLTPSRMTSQELMSNFKSAIGSLSECPWIHIFQSL</sequence>
<dbReference type="Proteomes" id="UP000823775">
    <property type="component" value="Unassembled WGS sequence"/>
</dbReference>
<feature type="non-terminal residue" evidence="1">
    <location>
        <position position="1"/>
    </location>
</feature>
<reference evidence="1 2" key="1">
    <citation type="journal article" date="2021" name="BMC Genomics">
        <title>Datura genome reveals duplications of psychoactive alkaloid biosynthetic genes and high mutation rate following tissue culture.</title>
        <authorList>
            <person name="Rajewski A."/>
            <person name="Carter-House D."/>
            <person name="Stajich J."/>
            <person name="Litt A."/>
        </authorList>
    </citation>
    <scope>NUCLEOTIDE SEQUENCE [LARGE SCALE GENOMIC DNA]</scope>
    <source>
        <strain evidence="1">AR-01</strain>
    </source>
</reference>
<protein>
    <submittedName>
        <fullName evidence="1">Uncharacterized protein</fullName>
    </submittedName>
</protein>
<keyword evidence="2" id="KW-1185">Reference proteome</keyword>
<name>A0ABS8WW66_DATST</name>
<gene>
    <name evidence="1" type="ORF">HAX54_010989</name>
</gene>
<organism evidence="1 2">
    <name type="scientific">Datura stramonium</name>
    <name type="common">Jimsonweed</name>
    <name type="synonym">Common thornapple</name>
    <dbReference type="NCBI Taxonomy" id="4076"/>
    <lineage>
        <taxon>Eukaryota</taxon>
        <taxon>Viridiplantae</taxon>
        <taxon>Streptophyta</taxon>
        <taxon>Embryophyta</taxon>
        <taxon>Tracheophyta</taxon>
        <taxon>Spermatophyta</taxon>
        <taxon>Magnoliopsida</taxon>
        <taxon>eudicotyledons</taxon>
        <taxon>Gunneridae</taxon>
        <taxon>Pentapetalae</taxon>
        <taxon>asterids</taxon>
        <taxon>lamiids</taxon>
        <taxon>Solanales</taxon>
        <taxon>Solanaceae</taxon>
        <taxon>Solanoideae</taxon>
        <taxon>Datureae</taxon>
        <taxon>Datura</taxon>
    </lineage>
</organism>
<accession>A0ABS8WW66</accession>
<dbReference type="EMBL" id="JACEIK010016135">
    <property type="protein sequence ID" value="MCE3217195.1"/>
    <property type="molecule type" value="Genomic_DNA"/>
</dbReference>